<comment type="caution">
    <text evidence="9">The sequence shown here is derived from an EMBL/GenBank/DDBJ whole genome shotgun (WGS) entry which is preliminary data.</text>
</comment>
<evidence type="ECO:0000259" key="8">
    <source>
        <dbReference type="SMART" id="SM00839"/>
    </source>
</evidence>
<feature type="active site" description="Proton donor" evidence="4">
    <location>
        <position position="119"/>
    </location>
</feature>
<feature type="binding site" evidence="5">
    <location>
        <position position="234"/>
    </location>
    <ligand>
        <name>NAD(+)</name>
        <dbReference type="ChEBI" id="CHEBI:57540"/>
    </ligand>
</feature>
<evidence type="ECO:0000256" key="6">
    <source>
        <dbReference type="PIRSR" id="PIRSR000185-3"/>
    </source>
</evidence>
<dbReference type="PANTHER" id="PTHR11606">
    <property type="entry name" value="GLUTAMATE DEHYDROGENASE"/>
    <property type="match status" value="1"/>
</dbReference>
<evidence type="ECO:0000256" key="4">
    <source>
        <dbReference type="PIRSR" id="PIRSR000185-1"/>
    </source>
</evidence>
<feature type="binding site" evidence="5">
    <location>
        <position position="83"/>
    </location>
    <ligand>
        <name>substrate</name>
    </ligand>
</feature>
<evidence type="ECO:0000313" key="10">
    <source>
        <dbReference type="Proteomes" id="UP000245212"/>
    </source>
</evidence>
<dbReference type="Gene3D" id="1.10.8.1210">
    <property type="match status" value="2"/>
</dbReference>
<evidence type="ECO:0000256" key="1">
    <source>
        <dbReference type="ARBA" id="ARBA00006382"/>
    </source>
</evidence>
<dbReference type="Pfam" id="PF00208">
    <property type="entry name" value="ELFV_dehydrog"/>
    <property type="match status" value="1"/>
</dbReference>
<dbReference type="AlphaFoldDB" id="A0A2V1K277"/>
<dbReference type="PIRSF" id="PIRSF000185">
    <property type="entry name" value="Glu_DH"/>
    <property type="match status" value="1"/>
</dbReference>
<dbReference type="FunFam" id="3.40.50.10860:FF:000003">
    <property type="entry name" value="Glutamate dehydrogenase"/>
    <property type="match status" value="1"/>
</dbReference>
<dbReference type="InterPro" id="IPR046346">
    <property type="entry name" value="Aminoacid_DH-like_N_sf"/>
</dbReference>
<sequence>MSSHVTHALPSYLDKNHLGPWGIYLEQVDRVTPYLGSLARWVETLKRPKRTLIVDVPIELDDGTIAHYEGYRVQHNLSRGPGKGGVRFHQDVTLSEVMALSAWMSVKTAAANVPYGGAKGGIRVDPRNLSRAELERLTRRYTSEINLIIGPNQDIPAPDVNTNAQIMAWMMDTYSMNKGVTATGVVTGKPISLGGSLGRTEATGRGVYVTACEAARDIGLNVAESKVSVQGFGNVGGTAARLFHDVGAKVVAVQDHTGTIVNEFGLDVPALLAHVAEQGGVAGFANAQSIDNDAFWSLETDILIPAALEGQITERNAGQITARIVVEGANGPTTPEADDILTDKGVVIVPDVIANAGGVTVSYFEWVQDFSSFFWSEDEINHRLERIMRDAYSAVSQVARDHKVTLRTAAFIVACTRILQAREVRGLYP</sequence>
<dbReference type="Proteomes" id="UP000245212">
    <property type="component" value="Unassembled WGS sequence"/>
</dbReference>
<dbReference type="GO" id="GO:0004352">
    <property type="term" value="F:glutamate dehydrogenase (NAD+) activity"/>
    <property type="evidence" value="ECO:0007669"/>
    <property type="project" value="TreeGrafter"/>
</dbReference>
<dbReference type="InterPro" id="IPR006097">
    <property type="entry name" value="Glu/Leu/Phe/Val/Trp_DH_dimer"/>
</dbReference>
<dbReference type="PROSITE" id="PS00074">
    <property type="entry name" value="GLFV_DEHYDROGENASE"/>
    <property type="match status" value="1"/>
</dbReference>
<dbReference type="RefSeq" id="WP_109060756.1">
    <property type="nucleotide sequence ID" value="NZ_QETA01000001.1"/>
</dbReference>
<protein>
    <recommendedName>
        <fullName evidence="3">Glutamate dehydrogenase</fullName>
    </recommendedName>
</protein>
<evidence type="ECO:0000256" key="2">
    <source>
        <dbReference type="ARBA" id="ARBA00023002"/>
    </source>
</evidence>
<dbReference type="CDD" id="cd01076">
    <property type="entry name" value="NAD_bind_1_Glu_DH"/>
    <property type="match status" value="1"/>
</dbReference>
<dbReference type="GO" id="GO:0000166">
    <property type="term" value="F:nucleotide binding"/>
    <property type="evidence" value="ECO:0007669"/>
    <property type="project" value="UniProtKB-KW"/>
</dbReference>
<feature type="domain" description="Glutamate/phenylalanine/leucine/valine/L-tryptophan dehydrogenase C-terminal" evidence="8">
    <location>
        <begin position="196"/>
        <end position="426"/>
    </location>
</feature>
<keyword evidence="5" id="KW-0520">NAD</keyword>
<dbReference type="Gene3D" id="3.40.50.720">
    <property type="entry name" value="NAD(P)-binding Rossmann-like Domain"/>
    <property type="match status" value="1"/>
</dbReference>
<gene>
    <name evidence="9" type="ORF">DD235_04205</name>
</gene>
<dbReference type="Gene3D" id="3.40.50.10860">
    <property type="entry name" value="Leucine Dehydrogenase, chain A, domain 1"/>
    <property type="match status" value="1"/>
</dbReference>
<feature type="binding site" evidence="5">
    <location>
        <position position="107"/>
    </location>
    <ligand>
        <name>substrate</name>
    </ligand>
</feature>
<dbReference type="InterPro" id="IPR006095">
    <property type="entry name" value="Glu/Leu/Phe/Val/Trp_DH"/>
</dbReference>
<proteinExistence type="inferred from homology"/>
<keyword evidence="10" id="KW-1185">Reference proteome</keyword>
<dbReference type="PANTHER" id="PTHR11606:SF13">
    <property type="entry name" value="GLUTAMATE DEHYDROGENASE 1, MITOCHONDRIAL"/>
    <property type="match status" value="1"/>
</dbReference>
<dbReference type="GO" id="GO:0006538">
    <property type="term" value="P:L-glutamate catabolic process"/>
    <property type="evidence" value="ECO:0007669"/>
    <property type="project" value="TreeGrafter"/>
</dbReference>
<dbReference type="InterPro" id="IPR033922">
    <property type="entry name" value="NAD_bind_Glu_DH"/>
</dbReference>
<evidence type="ECO:0000256" key="3">
    <source>
        <dbReference type="PIRNR" id="PIRNR000185"/>
    </source>
</evidence>
<evidence type="ECO:0000256" key="5">
    <source>
        <dbReference type="PIRSR" id="PIRSR000185-2"/>
    </source>
</evidence>
<evidence type="ECO:0000313" key="9">
    <source>
        <dbReference type="EMBL" id="PWF25354.1"/>
    </source>
</evidence>
<comment type="similarity">
    <text evidence="1 3 7">Belongs to the Glu/Leu/Phe/Val dehydrogenases family.</text>
</comment>
<dbReference type="InterPro" id="IPR033524">
    <property type="entry name" value="Glu/Leu/Phe/Val_DH_AS"/>
</dbReference>
<accession>A0A2V1K277</accession>
<dbReference type="EMBL" id="QETA01000001">
    <property type="protein sequence ID" value="PWF25354.1"/>
    <property type="molecule type" value="Genomic_DNA"/>
</dbReference>
<dbReference type="InterPro" id="IPR006096">
    <property type="entry name" value="Glu/Leu/Phe/Val/Trp_DH_C"/>
</dbReference>
<feature type="binding site" evidence="5">
    <location>
        <position position="203"/>
    </location>
    <ligand>
        <name>NAD(+)</name>
        <dbReference type="ChEBI" id="CHEBI:57540"/>
    </ligand>
</feature>
<feature type="binding site" evidence="5">
    <location>
        <position position="362"/>
    </location>
    <ligand>
        <name>substrate</name>
    </ligand>
</feature>
<keyword evidence="2 3" id="KW-0560">Oxidoreductase</keyword>
<dbReference type="SUPFAM" id="SSF53223">
    <property type="entry name" value="Aminoacid dehydrogenase-like, N-terminal domain"/>
    <property type="match status" value="1"/>
</dbReference>
<name>A0A2V1K277_9BURK</name>
<keyword evidence="5" id="KW-0547">Nucleotide-binding</keyword>
<feature type="site" description="Important for catalysis" evidence="6">
    <location>
        <position position="159"/>
    </location>
</feature>
<dbReference type="SMART" id="SM00839">
    <property type="entry name" value="ELFV_dehydrog"/>
    <property type="match status" value="1"/>
</dbReference>
<dbReference type="InterPro" id="IPR036291">
    <property type="entry name" value="NAD(P)-bd_dom_sf"/>
</dbReference>
<dbReference type="InterPro" id="IPR014362">
    <property type="entry name" value="Glu_DH"/>
</dbReference>
<dbReference type="SUPFAM" id="SSF51735">
    <property type="entry name" value="NAD(P)-binding Rossmann-fold domains"/>
    <property type="match status" value="1"/>
</dbReference>
<evidence type="ECO:0000256" key="7">
    <source>
        <dbReference type="RuleBase" id="RU004417"/>
    </source>
</evidence>
<dbReference type="PRINTS" id="PR00082">
    <property type="entry name" value="GLFDHDRGNASE"/>
</dbReference>
<organism evidence="9 10">
    <name type="scientific">Corticimicrobacter populi</name>
    <dbReference type="NCBI Taxonomy" id="2175229"/>
    <lineage>
        <taxon>Bacteria</taxon>
        <taxon>Pseudomonadati</taxon>
        <taxon>Pseudomonadota</taxon>
        <taxon>Betaproteobacteria</taxon>
        <taxon>Burkholderiales</taxon>
        <taxon>Alcaligenaceae</taxon>
        <taxon>Corticimicrobacter</taxon>
    </lineage>
</organism>
<reference evidence="10" key="1">
    <citation type="submission" date="2018-05" db="EMBL/GenBank/DDBJ databases">
        <authorList>
            <person name="Li Y."/>
        </authorList>
    </citation>
    <scope>NUCLEOTIDE SEQUENCE [LARGE SCALE GENOMIC DNA]</scope>
    <source>
        <strain evidence="10">3d-2-2</strain>
    </source>
</reference>
<dbReference type="Pfam" id="PF02812">
    <property type="entry name" value="ELFV_dehydrog_N"/>
    <property type="match status" value="1"/>
</dbReference>